<dbReference type="Gene3D" id="3.30.530.20">
    <property type="match status" value="1"/>
</dbReference>
<comment type="caution">
    <text evidence="2">The sequence shown here is derived from an EMBL/GenBank/DDBJ whole genome shotgun (WGS) entry which is preliminary data.</text>
</comment>
<reference evidence="2 3" key="1">
    <citation type="submission" date="2020-03" db="EMBL/GenBank/DDBJ databases">
        <title>Draft genome of Streptomyces sp. ventii, isolated from the Axial Seamount in the Pacific Ocean, and resequencing of the two type strains Streptomyces lonarensis strain NCL 716 and Streptomyces bohaiensis strain 11A07.</title>
        <authorList>
            <person name="Loughran R.M."/>
            <person name="Pfannmuller K.M."/>
            <person name="Wasson B.J."/>
            <person name="Deadmond M.C."/>
            <person name="Paddock B.E."/>
            <person name="Koyack M.J."/>
            <person name="Gallegos D.A."/>
            <person name="Mitchell E.A."/>
            <person name="Ushijima B."/>
            <person name="Saw J.H."/>
            <person name="Mcphail K.L."/>
            <person name="Videau P."/>
        </authorList>
    </citation>
    <scope>NUCLEOTIDE SEQUENCE [LARGE SCALE GENOMIC DNA]</scope>
    <source>
        <strain evidence="2 3">11A07</strain>
    </source>
</reference>
<evidence type="ECO:0000256" key="1">
    <source>
        <dbReference type="SAM" id="MobiDB-lite"/>
    </source>
</evidence>
<dbReference type="Proteomes" id="UP000727056">
    <property type="component" value="Unassembled WGS sequence"/>
</dbReference>
<keyword evidence="3" id="KW-1185">Reference proteome</keyword>
<name>A0ABX1C880_9ACTN</name>
<proteinExistence type="predicted"/>
<dbReference type="RefSeq" id="WP_168087265.1">
    <property type="nucleotide sequence ID" value="NZ_BHZH01000016.1"/>
</dbReference>
<dbReference type="SUPFAM" id="SSF55961">
    <property type="entry name" value="Bet v1-like"/>
    <property type="match status" value="1"/>
</dbReference>
<dbReference type="InterPro" id="IPR023393">
    <property type="entry name" value="START-like_dom_sf"/>
</dbReference>
<dbReference type="InterPro" id="IPR019587">
    <property type="entry name" value="Polyketide_cyclase/dehydratase"/>
</dbReference>
<organism evidence="2 3">
    <name type="scientific">Streptomyces bohaiensis</name>
    <dbReference type="NCBI Taxonomy" id="1431344"/>
    <lineage>
        <taxon>Bacteria</taxon>
        <taxon>Bacillati</taxon>
        <taxon>Actinomycetota</taxon>
        <taxon>Actinomycetes</taxon>
        <taxon>Kitasatosporales</taxon>
        <taxon>Streptomycetaceae</taxon>
        <taxon>Streptomyces</taxon>
    </lineage>
</organism>
<protein>
    <submittedName>
        <fullName evidence="2">Polyketide cyclase/dehydrase</fullName>
    </submittedName>
</protein>
<dbReference type="Pfam" id="PF10604">
    <property type="entry name" value="Polyketide_cyc2"/>
    <property type="match status" value="1"/>
</dbReference>
<evidence type="ECO:0000313" key="3">
    <source>
        <dbReference type="Proteomes" id="UP000727056"/>
    </source>
</evidence>
<dbReference type="EMBL" id="JAAVJC010000025">
    <property type="protein sequence ID" value="NJQ14441.1"/>
    <property type="molecule type" value="Genomic_DNA"/>
</dbReference>
<gene>
    <name evidence="2" type="ORF">HCN52_05675</name>
</gene>
<sequence>MSVDIHQERGLLSGRRVTQRPPRTQSVRHEVLLAAPPEKVFDFCLTPEGYSAIMPTRITMKGQTDEEIGQGSSVAWNFWLMNVIPVRWVAHIAEHDRPRQFVDLQLRGLFTYFRHTHSCEPHGTGTLYRDEVEFASRMGAFVDRTAVRAELNRNFRHRQRRMREILGAGGA</sequence>
<feature type="region of interest" description="Disordered" evidence="1">
    <location>
        <begin position="1"/>
        <end position="25"/>
    </location>
</feature>
<accession>A0ABX1C880</accession>
<evidence type="ECO:0000313" key="2">
    <source>
        <dbReference type="EMBL" id="NJQ14441.1"/>
    </source>
</evidence>